<protein>
    <submittedName>
        <fullName evidence="1">Uncharacterized protein</fullName>
    </submittedName>
</protein>
<organism evidence="1 2">
    <name type="scientific">Parahaliea aestuarii</name>
    <dbReference type="NCBI Taxonomy" id="1852021"/>
    <lineage>
        <taxon>Bacteria</taxon>
        <taxon>Pseudomonadati</taxon>
        <taxon>Pseudomonadota</taxon>
        <taxon>Gammaproteobacteria</taxon>
        <taxon>Cellvibrionales</taxon>
        <taxon>Halieaceae</taxon>
        <taxon>Parahaliea</taxon>
    </lineage>
</organism>
<evidence type="ECO:0000313" key="2">
    <source>
        <dbReference type="Proteomes" id="UP000321933"/>
    </source>
</evidence>
<gene>
    <name evidence="1" type="ORF">FVW59_18600</name>
</gene>
<reference evidence="1 2" key="1">
    <citation type="submission" date="2019-08" db="EMBL/GenBank/DDBJ databases">
        <title>Parahaliea maris sp. nov., isolated from the surface seawater.</title>
        <authorList>
            <person name="Liu Y."/>
        </authorList>
    </citation>
    <scope>NUCLEOTIDE SEQUENCE [LARGE SCALE GENOMIC DNA]</scope>
    <source>
        <strain evidence="1 2">S2-26</strain>
    </source>
</reference>
<dbReference type="RefSeq" id="WP_148065886.1">
    <property type="nucleotide sequence ID" value="NZ_VRYZ01000010.1"/>
</dbReference>
<keyword evidence="2" id="KW-1185">Reference proteome</keyword>
<dbReference type="Proteomes" id="UP000321933">
    <property type="component" value="Unassembled WGS sequence"/>
</dbReference>
<dbReference type="AlphaFoldDB" id="A0A5C8ZN01"/>
<dbReference type="OrthoDB" id="5740793at2"/>
<dbReference type="EMBL" id="VRYZ01000010">
    <property type="protein sequence ID" value="TXS89134.1"/>
    <property type="molecule type" value="Genomic_DNA"/>
</dbReference>
<evidence type="ECO:0000313" key="1">
    <source>
        <dbReference type="EMBL" id="TXS89134.1"/>
    </source>
</evidence>
<proteinExistence type="predicted"/>
<accession>A0A5C8ZN01</accession>
<comment type="caution">
    <text evidence="1">The sequence shown here is derived from an EMBL/GenBank/DDBJ whole genome shotgun (WGS) entry which is preliminary data.</text>
</comment>
<name>A0A5C8ZN01_9GAMM</name>
<sequence length="105" mass="11249">MAQDNLRRGDSAPGELSEIVIVDTFTRLIFGDDASVLSRAELGVIEALRRVEPDVAGDDLQAMGEFLRSLGVGEMIALVGRVQQCAAPFPSPPSSGRRAQHLRAC</sequence>